<evidence type="ECO:0000313" key="1">
    <source>
        <dbReference type="EMBL" id="KAA8886538.1"/>
    </source>
</evidence>
<proteinExistence type="predicted"/>
<name>A0A5N0EAT7_9NOCA</name>
<dbReference type="AlphaFoldDB" id="A0A5N0EAT7"/>
<organism evidence="1 2">
    <name type="scientific">Nocardia colli</name>
    <dbReference type="NCBI Taxonomy" id="2545717"/>
    <lineage>
        <taxon>Bacteria</taxon>
        <taxon>Bacillati</taxon>
        <taxon>Actinomycetota</taxon>
        <taxon>Actinomycetes</taxon>
        <taxon>Mycobacteriales</taxon>
        <taxon>Nocardiaceae</taxon>
        <taxon>Nocardia</taxon>
    </lineage>
</organism>
<evidence type="ECO:0000313" key="2">
    <source>
        <dbReference type="Proteomes" id="UP000323876"/>
    </source>
</evidence>
<keyword evidence="2" id="KW-1185">Reference proteome</keyword>
<gene>
    <name evidence="1" type="ORF">F3087_24020</name>
</gene>
<reference evidence="1 2" key="1">
    <citation type="submission" date="2019-09" db="EMBL/GenBank/DDBJ databases">
        <authorList>
            <person name="Wang X."/>
        </authorList>
    </citation>
    <scope>NUCLEOTIDE SEQUENCE [LARGE SCALE GENOMIC DNA]</scope>
    <source>
        <strain evidence="1 2">CICC 11023</strain>
    </source>
</reference>
<dbReference type="EMBL" id="VXLC01000012">
    <property type="protein sequence ID" value="KAA8886538.1"/>
    <property type="molecule type" value="Genomic_DNA"/>
</dbReference>
<dbReference type="RefSeq" id="WP_150404278.1">
    <property type="nucleotide sequence ID" value="NZ_VXLC01000012.1"/>
</dbReference>
<accession>A0A5N0EAT7</accession>
<dbReference type="Proteomes" id="UP000323876">
    <property type="component" value="Unassembled WGS sequence"/>
</dbReference>
<protein>
    <submittedName>
        <fullName evidence="1">Uncharacterized protein</fullName>
    </submittedName>
</protein>
<comment type="caution">
    <text evidence="1">The sequence shown here is derived from an EMBL/GenBank/DDBJ whole genome shotgun (WGS) entry which is preliminary data.</text>
</comment>
<sequence>MTSIHIDHRISRLETRVTDIEDTHGESLYKLTRASVGSRIETGRLIDWTDSASRAFALIMERLAIAPIEFPPAARATEAEIDAALEAEL</sequence>
<dbReference type="OrthoDB" id="4569727at2"/>